<reference evidence="3 4" key="1">
    <citation type="submission" date="2018-02" db="EMBL/GenBank/DDBJ databases">
        <title>Corynebacterium alimpuense sp. nov., a marine obligate actinomycete isolated from sediments of Valparaiso bay, Chile.</title>
        <authorList>
            <person name="Claverias F."/>
            <person name="Gonzales-Siles L."/>
            <person name="Salva-Serra F."/>
            <person name="Inganaes E."/>
            <person name="Molin K."/>
            <person name="Cumsille A."/>
            <person name="Undabarrena A."/>
            <person name="Couve E."/>
            <person name="Moore E.R.B."/>
            <person name="Gomila M."/>
            <person name="Camara B."/>
        </authorList>
    </citation>
    <scope>NUCLEOTIDE SEQUENCE [LARGE SCALE GENOMIC DNA]</scope>
    <source>
        <strain evidence="3 4">CCUG 69366</strain>
    </source>
</reference>
<dbReference type="SUPFAM" id="SSF50969">
    <property type="entry name" value="YVTN repeat-like/Quinoprotein amine dehydrogenase"/>
    <property type="match status" value="1"/>
</dbReference>
<feature type="region of interest" description="Disordered" evidence="1">
    <location>
        <begin position="26"/>
        <end position="61"/>
    </location>
</feature>
<feature type="compositionally biased region" description="Basic and acidic residues" evidence="1">
    <location>
        <begin position="43"/>
        <end position="52"/>
    </location>
</feature>
<evidence type="ECO:0000313" key="4">
    <source>
        <dbReference type="Proteomes" id="UP000266975"/>
    </source>
</evidence>
<feature type="compositionally biased region" description="Low complexity" evidence="1">
    <location>
        <begin position="32"/>
        <end position="42"/>
    </location>
</feature>
<evidence type="ECO:0008006" key="5">
    <source>
        <dbReference type="Google" id="ProtNLM"/>
    </source>
</evidence>
<keyword evidence="4" id="KW-1185">Reference proteome</keyword>
<dbReference type="AlphaFoldDB" id="A0A3M8KA24"/>
<evidence type="ECO:0000313" key="3">
    <source>
        <dbReference type="EMBL" id="RNE49308.1"/>
    </source>
</evidence>
<dbReference type="OrthoDB" id="3250815at2"/>
<keyword evidence="2" id="KW-0732">Signal</keyword>
<dbReference type="InterPro" id="IPR015943">
    <property type="entry name" value="WD40/YVTN_repeat-like_dom_sf"/>
</dbReference>
<feature type="signal peptide" evidence="2">
    <location>
        <begin position="1"/>
        <end position="27"/>
    </location>
</feature>
<accession>A0A3M8KA24</accession>
<dbReference type="RefSeq" id="WP_123047355.1">
    <property type="nucleotide sequence ID" value="NZ_PTJO01000003.1"/>
</dbReference>
<dbReference type="PROSITE" id="PS51257">
    <property type="entry name" value="PROKAR_LIPOPROTEIN"/>
    <property type="match status" value="1"/>
</dbReference>
<dbReference type="EMBL" id="PTJO01000003">
    <property type="protein sequence ID" value="RNE49308.1"/>
    <property type="molecule type" value="Genomic_DNA"/>
</dbReference>
<evidence type="ECO:0000256" key="1">
    <source>
        <dbReference type="SAM" id="MobiDB-lite"/>
    </source>
</evidence>
<comment type="caution">
    <text evidence="3">The sequence shown here is derived from an EMBL/GenBank/DDBJ whole genome shotgun (WGS) entry which is preliminary data.</text>
</comment>
<dbReference type="InterPro" id="IPR011044">
    <property type="entry name" value="Quino_amine_DH_bsu"/>
</dbReference>
<evidence type="ECO:0000256" key="2">
    <source>
        <dbReference type="SAM" id="SignalP"/>
    </source>
</evidence>
<gene>
    <name evidence="3" type="ORF">C5L39_02775</name>
</gene>
<dbReference type="InterPro" id="IPR047697">
    <property type="entry name" value="AztD-like"/>
</dbReference>
<proteinExistence type="predicted"/>
<dbReference type="NCBIfam" id="NF038015">
    <property type="entry name" value="AztD"/>
    <property type="match status" value="1"/>
</dbReference>
<feature type="chain" id="PRO_5018289465" description="Secreted protein" evidence="2">
    <location>
        <begin position="28"/>
        <end position="427"/>
    </location>
</feature>
<name>A0A3M8KA24_9CORY</name>
<dbReference type="Gene3D" id="2.130.10.10">
    <property type="entry name" value="YVTN repeat-like/Quinoprotein amine dehydrogenase"/>
    <property type="match status" value="2"/>
</dbReference>
<dbReference type="Proteomes" id="UP000266975">
    <property type="component" value="Unassembled WGS sequence"/>
</dbReference>
<organism evidence="3 4">
    <name type="scientific">Corynebacterium alimapuense</name>
    <dbReference type="NCBI Taxonomy" id="1576874"/>
    <lineage>
        <taxon>Bacteria</taxon>
        <taxon>Bacillati</taxon>
        <taxon>Actinomycetota</taxon>
        <taxon>Actinomycetes</taxon>
        <taxon>Mycobacteriales</taxon>
        <taxon>Corynebacteriaceae</taxon>
        <taxon>Corynebacterium</taxon>
    </lineage>
</organism>
<protein>
    <recommendedName>
        <fullName evidence="5">Secreted protein</fullName>
    </recommendedName>
</protein>
<sequence length="427" mass="45234">MLSFSKSLAVPAVVASTAILFAGCTSAETEESPSTTTSPAAAEESHEGHDHGEEQEEAVEVSAAQPRIVATYDGGLLTLDAETLEVVSETPIDGFARVNNVGDGRHVMVSANGEFQLFDAGVWSEPHGDHSHSFAGTPELTDTVFEGDTPGHVVNHAGKTLLYSDGDGKIQILDTSSTLTEDTLEPEIHYTLEPHHGIAVELSNGELVHTLGNSEERVGVIAFDSEGEEIARSEQCPGVHGESAIEGEVLSFGCEDGMLTYEDGQFEKIDSPDEYGRIGSQAGSEVSSVVLGDYKVDPDADNEQPERVSLTNTETGNIQLVDLGTSYTFRSLGRGPVGEALVLGTDGNLHVIDPDSGEITNSIPVVEAWEAPVEWQDARPTLHVIGDLAYVSDPATNELHVVDLTTGEEITSSQLPETINEIASVSG</sequence>